<name>A0A415S634_MEDGN</name>
<dbReference type="RefSeq" id="WP_118445085.1">
    <property type="nucleotide sequence ID" value="NZ_JBCPGC010000127.1"/>
</dbReference>
<gene>
    <name evidence="9" type="ORF">DWZ50_15510</name>
</gene>
<dbReference type="Pfam" id="PF04647">
    <property type="entry name" value="AgrB"/>
    <property type="match status" value="1"/>
</dbReference>
<dbReference type="EMBL" id="QRQE01000047">
    <property type="protein sequence ID" value="RHM71464.1"/>
    <property type="molecule type" value="Genomic_DNA"/>
</dbReference>
<dbReference type="AlphaFoldDB" id="A0A415S634"/>
<evidence type="ECO:0000256" key="3">
    <source>
        <dbReference type="ARBA" id="ARBA00022670"/>
    </source>
</evidence>
<dbReference type="GO" id="GO:0006508">
    <property type="term" value="P:proteolysis"/>
    <property type="evidence" value="ECO:0007669"/>
    <property type="project" value="UniProtKB-KW"/>
</dbReference>
<evidence type="ECO:0000256" key="6">
    <source>
        <dbReference type="ARBA" id="ARBA00022989"/>
    </source>
</evidence>
<organism evidence="9 10">
    <name type="scientific">Mediterraneibacter gnavus</name>
    <name type="common">Ruminococcus gnavus</name>
    <dbReference type="NCBI Taxonomy" id="33038"/>
    <lineage>
        <taxon>Bacteria</taxon>
        <taxon>Bacillati</taxon>
        <taxon>Bacillota</taxon>
        <taxon>Clostridia</taxon>
        <taxon>Lachnospirales</taxon>
        <taxon>Lachnospiraceae</taxon>
        <taxon>Mediterraneibacter</taxon>
    </lineage>
</organism>
<evidence type="ECO:0000256" key="4">
    <source>
        <dbReference type="ARBA" id="ARBA00022692"/>
    </source>
</evidence>
<dbReference type="Proteomes" id="UP000285610">
    <property type="component" value="Unassembled WGS sequence"/>
</dbReference>
<protein>
    <recommendedName>
        <fullName evidence="11">Accessory gene regulator protein</fullName>
    </recommendedName>
</protein>
<proteinExistence type="predicted"/>
<accession>A0A415S634</accession>
<dbReference type="GO" id="GO:0016020">
    <property type="term" value="C:membrane"/>
    <property type="evidence" value="ECO:0007669"/>
    <property type="project" value="InterPro"/>
</dbReference>
<evidence type="ECO:0000313" key="9">
    <source>
        <dbReference type="EMBL" id="RHM71464.1"/>
    </source>
</evidence>
<keyword evidence="2" id="KW-0673">Quorum sensing</keyword>
<evidence type="ECO:0000256" key="8">
    <source>
        <dbReference type="SAM" id="Phobius"/>
    </source>
</evidence>
<keyword evidence="3" id="KW-0645">Protease</keyword>
<feature type="transmembrane region" description="Helical" evidence="8">
    <location>
        <begin position="49"/>
        <end position="67"/>
    </location>
</feature>
<dbReference type="GO" id="GO:0008233">
    <property type="term" value="F:peptidase activity"/>
    <property type="evidence" value="ECO:0007669"/>
    <property type="project" value="UniProtKB-KW"/>
</dbReference>
<dbReference type="GO" id="GO:0009372">
    <property type="term" value="P:quorum sensing"/>
    <property type="evidence" value="ECO:0007669"/>
    <property type="project" value="UniProtKB-KW"/>
</dbReference>
<reference evidence="9 10" key="1">
    <citation type="submission" date="2018-08" db="EMBL/GenBank/DDBJ databases">
        <title>A genome reference for cultivated species of the human gut microbiota.</title>
        <authorList>
            <person name="Zou Y."/>
            <person name="Xue W."/>
            <person name="Luo G."/>
        </authorList>
    </citation>
    <scope>NUCLEOTIDE SEQUENCE [LARGE SCALE GENOMIC DNA]</scope>
    <source>
        <strain evidence="9 10">AF33-12</strain>
    </source>
</reference>
<feature type="transmembrane region" description="Helical" evidence="8">
    <location>
        <begin position="76"/>
        <end position="95"/>
    </location>
</feature>
<dbReference type="InterPro" id="IPR006741">
    <property type="entry name" value="AgrB"/>
</dbReference>
<evidence type="ECO:0000256" key="2">
    <source>
        <dbReference type="ARBA" id="ARBA00022654"/>
    </source>
</evidence>
<evidence type="ECO:0008006" key="11">
    <source>
        <dbReference type="Google" id="ProtNLM"/>
    </source>
</evidence>
<comment type="caution">
    <text evidence="9">The sequence shown here is derived from an EMBL/GenBank/DDBJ whole genome shotgun (WGS) entry which is preliminary data.</text>
</comment>
<keyword evidence="4 8" id="KW-0812">Transmembrane</keyword>
<keyword evidence="1" id="KW-1003">Cell membrane</keyword>
<evidence type="ECO:0000256" key="5">
    <source>
        <dbReference type="ARBA" id="ARBA00022801"/>
    </source>
</evidence>
<feature type="transmembrane region" description="Helical" evidence="8">
    <location>
        <begin position="101"/>
        <end position="119"/>
    </location>
</feature>
<sequence>MSKYFCELLISNKLILPEDREVYEYGFKEFQIIVFFTIIFLSIGFVKNYLLDALIFLFSFIVLRAYYPGIHSKSKVICCIWSNGIYYICYDIMLNSHMQKNMDICFILLPGIILLYLNFRKLKMKKSNVKKIKTGILILILIVIACVLAYKNGISIIFMNTYLALILATILHILNYWKGENGYETN</sequence>
<evidence type="ECO:0000313" key="10">
    <source>
        <dbReference type="Proteomes" id="UP000285610"/>
    </source>
</evidence>
<keyword evidence="7 8" id="KW-0472">Membrane</keyword>
<keyword evidence="5" id="KW-0378">Hydrolase</keyword>
<evidence type="ECO:0000256" key="7">
    <source>
        <dbReference type="ARBA" id="ARBA00023136"/>
    </source>
</evidence>
<feature type="transmembrane region" description="Helical" evidence="8">
    <location>
        <begin position="131"/>
        <end position="150"/>
    </location>
</feature>
<evidence type="ECO:0000256" key="1">
    <source>
        <dbReference type="ARBA" id="ARBA00022475"/>
    </source>
</evidence>
<keyword evidence="6 8" id="KW-1133">Transmembrane helix</keyword>
<feature type="transmembrane region" description="Helical" evidence="8">
    <location>
        <begin position="156"/>
        <end position="177"/>
    </location>
</feature>